<dbReference type="RefSeq" id="WP_140037466.1">
    <property type="nucleotide sequence ID" value="NZ_CP041040.1"/>
</dbReference>
<accession>A0A4Y5YQZ4</accession>
<feature type="region of interest" description="Disordered" evidence="1">
    <location>
        <begin position="108"/>
        <end position="129"/>
    </location>
</feature>
<sequence>MDRKLVLNAHLAIAHGHRIEVMERIDELTGESLILSVSDLDTGIRYRRVEEPRGELIRWLGRVLDCTVTIGGHSSLTTLTVDAEGNGSGATSARAALHGADAAVDAAKAEADRWGGGDRVPEPEPERFW</sequence>
<dbReference type="AlphaFoldDB" id="A0A4Y5YQZ4"/>
<name>A0A4Y5YQZ4_9MICO</name>
<proteinExistence type="predicted"/>
<dbReference type="OrthoDB" id="5072144at2"/>
<evidence type="ECO:0000313" key="2">
    <source>
        <dbReference type="EMBL" id="QDE35270.1"/>
    </source>
</evidence>
<protein>
    <submittedName>
        <fullName evidence="2">Uncharacterized protein</fullName>
    </submittedName>
</protein>
<reference evidence="2 3" key="1">
    <citation type="submission" date="2019-06" db="EMBL/GenBank/DDBJ databases">
        <title>Complete genome of Microbacterium foliorum M2.</title>
        <authorList>
            <person name="Cao G."/>
        </authorList>
    </citation>
    <scope>NUCLEOTIDE SEQUENCE [LARGE SCALE GENOMIC DNA]</scope>
    <source>
        <strain evidence="2 3">M2</strain>
    </source>
</reference>
<evidence type="ECO:0000256" key="1">
    <source>
        <dbReference type="SAM" id="MobiDB-lite"/>
    </source>
</evidence>
<dbReference type="Proteomes" id="UP000316125">
    <property type="component" value="Chromosome"/>
</dbReference>
<gene>
    <name evidence="2" type="ORF">FIV50_11000</name>
</gene>
<evidence type="ECO:0000313" key="3">
    <source>
        <dbReference type="Proteomes" id="UP000316125"/>
    </source>
</evidence>
<organism evidence="2 3">
    <name type="scientific">Microbacterium foliorum</name>
    <dbReference type="NCBI Taxonomy" id="104336"/>
    <lineage>
        <taxon>Bacteria</taxon>
        <taxon>Bacillati</taxon>
        <taxon>Actinomycetota</taxon>
        <taxon>Actinomycetes</taxon>
        <taxon>Micrococcales</taxon>
        <taxon>Microbacteriaceae</taxon>
        <taxon>Microbacterium</taxon>
    </lineage>
</organism>
<dbReference type="EMBL" id="CP041040">
    <property type="protein sequence ID" value="QDE35270.1"/>
    <property type="molecule type" value="Genomic_DNA"/>
</dbReference>